<keyword evidence="7" id="KW-0479">Metal-binding</keyword>
<keyword evidence="6" id="KW-0812">Transmembrane</keyword>
<evidence type="ECO:0000256" key="3">
    <source>
        <dbReference type="ARBA" id="ARBA00005179"/>
    </source>
</evidence>
<dbReference type="Proteomes" id="UP000283269">
    <property type="component" value="Unassembled WGS sequence"/>
</dbReference>
<dbReference type="EMBL" id="NHYD01003874">
    <property type="protein sequence ID" value="PPQ71180.1"/>
    <property type="molecule type" value="Genomic_DNA"/>
</dbReference>
<dbReference type="PANTHER" id="PTHR46300:SF2">
    <property type="entry name" value="CYTOCHROME P450 MONOOXYGENASE ALNH-RELATED"/>
    <property type="match status" value="1"/>
</dbReference>
<evidence type="ECO:0000313" key="15">
    <source>
        <dbReference type="Proteomes" id="UP000283269"/>
    </source>
</evidence>
<evidence type="ECO:0000256" key="12">
    <source>
        <dbReference type="ARBA" id="ARBA00023136"/>
    </source>
</evidence>
<dbReference type="STRING" id="93625.A0A409VY72"/>
<dbReference type="InterPro" id="IPR002401">
    <property type="entry name" value="Cyt_P450_E_grp-I"/>
</dbReference>
<evidence type="ECO:0000256" key="4">
    <source>
        <dbReference type="ARBA" id="ARBA00010617"/>
    </source>
</evidence>
<comment type="cofactor">
    <cofactor evidence="1">
        <name>heme</name>
        <dbReference type="ChEBI" id="CHEBI:30413"/>
    </cofactor>
</comment>
<evidence type="ECO:0000256" key="13">
    <source>
        <dbReference type="ARBA" id="ARBA00023180"/>
    </source>
</evidence>
<dbReference type="GO" id="GO:0020037">
    <property type="term" value="F:heme binding"/>
    <property type="evidence" value="ECO:0007669"/>
    <property type="project" value="InterPro"/>
</dbReference>
<dbReference type="GO" id="GO:0004497">
    <property type="term" value="F:monooxygenase activity"/>
    <property type="evidence" value="ECO:0007669"/>
    <property type="project" value="UniProtKB-KW"/>
</dbReference>
<dbReference type="InterPro" id="IPR050364">
    <property type="entry name" value="Cytochrome_P450_fung"/>
</dbReference>
<name>A0A409VY72_PSICY</name>
<comment type="similarity">
    <text evidence="4">Belongs to the cytochrome P450 family.</text>
</comment>
<organism evidence="14 15">
    <name type="scientific">Psilocybe cyanescens</name>
    <dbReference type="NCBI Taxonomy" id="93625"/>
    <lineage>
        <taxon>Eukaryota</taxon>
        <taxon>Fungi</taxon>
        <taxon>Dikarya</taxon>
        <taxon>Basidiomycota</taxon>
        <taxon>Agaricomycotina</taxon>
        <taxon>Agaricomycetes</taxon>
        <taxon>Agaricomycetidae</taxon>
        <taxon>Agaricales</taxon>
        <taxon>Agaricineae</taxon>
        <taxon>Strophariaceae</taxon>
        <taxon>Psilocybe</taxon>
    </lineage>
</organism>
<reference evidence="14 15" key="1">
    <citation type="journal article" date="2018" name="Evol. Lett.">
        <title>Horizontal gene cluster transfer increased hallucinogenic mushroom diversity.</title>
        <authorList>
            <person name="Reynolds H.T."/>
            <person name="Vijayakumar V."/>
            <person name="Gluck-Thaler E."/>
            <person name="Korotkin H.B."/>
            <person name="Matheny P.B."/>
            <person name="Slot J.C."/>
        </authorList>
    </citation>
    <scope>NUCLEOTIDE SEQUENCE [LARGE SCALE GENOMIC DNA]</scope>
    <source>
        <strain evidence="14 15">2631</strain>
    </source>
</reference>
<sequence>MDHRFFFLIIFGLFWLICKIARFGRRDEKLPPGPPTIPILGNIHLLPLQFPFLKFTEWAKEYGGIISLKVANGTVIIISDMTIVKELLDERSHETSSRPSLYAADVVTDKNYFALATSDSHIWKIGRKVVQPLMAPQAVQAHLPVVDVETRQLLYDILHHPEEFCSHVSRATLSFVTSVVFGKPTPRHGSTEASLFRAYMRHFSRTVAPAAAPVDLVPLLKYVPERLAPWKQLWRTTRQLQKSLYFSLLEYAEERISTGHRNGSLVESIIDKQVELGYIGGIMLDGAETSASLIQSLVLCLIDSPESLRKAQDETDNVLGDLRFPAAHDIQSLPYVQAMIKEVHRLRPAGPAGIPHATREDCQYRGYTIPKGTPILTNVWGIFHNPDLFERPEEFWPERCLLTPDGTKPGLEKGYTICLSLPFGSDKVEDGSLLPFPPID</sequence>
<keyword evidence="8" id="KW-1133">Transmembrane helix</keyword>
<keyword evidence="13" id="KW-0325">Glycoprotein</keyword>
<proteinExistence type="inferred from homology"/>
<gene>
    <name evidence="14" type="ORF">CVT25_004820</name>
</gene>
<dbReference type="InterPro" id="IPR036396">
    <property type="entry name" value="Cyt_P450_sf"/>
</dbReference>
<evidence type="ECO:0000256" key="8">
    <source>
        <dbReference type="ARBA" id="ARBA00022989"/>
    </source>
</evidence>
<evidence type="ECO:0000256" key="6">
    <source>
        <dbReference type="ARBA" id="ARBA00022692"/>
    </source>
</evidence>
<comment type="caution">
    <text evidence="14">The sequence shown here is derived from an EMBL/GenBank/DDBJ whole genome shotgun (WGS) entry which is preliminary data.</text>
</comment>
<evidence type="ECO:0000256" key="2">
    <source>
        <dbReference type="ARBA" id="ARBA00004167"/>
    </source>
</evidence>
<keyword evidence="9" id="KW-0560">Oxidoreductase</keyword>
<evidence type="ECO:0000256" key="1">
    <source>
        <dbReference type="ARBA" id="ARBA00001971"/>
    </source>
</evidence>
<dbReference type="Gene3D" id="1.10.630.10">
    <property type="entry name" value="Cytochrome P450"/>
    <property type="match status" value="1"/>
</dbReference>
<evidence type="ECO:0000256" key="9">
    <source>
        <dbReference type="ARBA" id="ARBA00023002"/>
    </source>
</evidence>
<accession>A0A409VY72</accession>
<evidence type="ECO:0000256" key="7">
    <source>
        <dbReference type="ARBA" id="ARBA00022723"/>
    </source>
</evidence>
<keyword evidence="11" id="KW-0503">Monooxygenase</keyword>
<dbReference type="InterPro" id="IPR001128">
    <property type="entry name" value="Cyt_P450"/>
</dbReference>
<evidence type="ECO:0000313" key="14">
    <source>
        <dbReference type="EMBL" id="PPQ71180.1"/>
    </source>
</evidence>
<dbReference type="GO" id="GO:0016020">
    <property type="term" value="C:membrane"/>
    <property type="evidence" value="ECO:0007669"/>
    <property type="project" value="UniProtKB-SubCell"/>
</dbReference>
<dbReference type="PANTHER" id="PTHR46300">
    <property type="entry name" value="P450, PUTATIVE (EUROFUNG)-RELATED-RELATED"/>
    <property type="match status" value="1"/>
</dbReference>
<keyword evidence="12" id="KW-0472">Membrane</keyword>
<evidence type="ECO:0000256" key="11">
    <source>
        <dbReference type="ARBA" id="ARBA00023033"/>
    </source>
</evidence>
<dbReference type="AlphaFoldDB" id="A0A409VY72"/>
<dbReference type="GO" id="GO:0005506">
    <property type="term" value="F:iron ion binding"/>
    <property type="evidence" value="ECO:0007669"/>
    <property type="project" value="InterPro"/>
</dbReference>
<protein>
    <recommendedName>
        <fullName evidence="16">Cytochrome P450</fullName>
    </recommendedName>
</protein>
<dbReference type="GO" id="GO:0016705">
    <property type="term" value="F:oxidoreductase activity, acting on paired donors, with incorporation or reduction of molecular oxygen"/>
    <property type="evidence" value="ECO:0007669"/>
    <property type="project" value="InterPro"/>
</dbReference>
<comment type="subcellular location">
    <subcellularLocation>
        <location evidence="2">Membrane</location>
        <topology evidence="2">Single-pass membrane protein</topology>
    </subcellularLocation>
</comment>
<keyword evidence="10" id="KW-0408">Iron</keyword>
<evidence type="ECO:0000256" key="5">
    <source>
        <dbReference type="ARBA" id="ARBA00022617"/>
    </source>
</evidence>
<dbReference type="InParanoid" id="A0A409VY72"/>
<evidence type="ECO:0008006" key="16">
    <source>
        <dbReference type="Google" id="ProtNLM"/>
    </source>
</evidence>
<dbReference type="SUPFAM" id="SSF48264">
    <property type="entry name" value="Cytochrome P450"/>
    <property type="match status" value="1"/>
</dbReference>
<keyword evidence="15" id="KW-1185">Reference proteome</keyword>
<dbReference type="OrthoDB" id="1103324at2759"/>
<dbReference type="Pfam" id="PF00067">
    <property type="entry name" value="p450"/>
    <property type="match status" value="1"/>
</dbReference>
<dbReference type="PRINTS" id="PR00463">
    <property type="entry name" value="EP450I"/>
</dbReference>
<comment type="pathway">
    <text evidence="3">Secondary metabolite biosynthesis.</text>
</comment>
<evidence type="ECO:0000256" key="10">
    <source>
        <dbReference type="ARBA" id="ARBA00023004"/>
    </source>
</evidence>
<keyword evidence="5" id="KW-0349">Heme</keyword>